<dbReference type="Gene3D" id="3.40.50.300">
    <property type="entry name" value="P-loop containing nucleotide triphosphate hydrolases"/>
    <property type="match status" value="2"/>
</dbReference>
<dbReference type="Proteomes" id="UP000032303">
    <property type="component" value="Chromosome 2"/>
</dbReference>
<dbReference type="FunFam" id="3.40.50.300:FF:000070">
    <property type="entry name" value="Putative ABC transporter ATP-binding component"/>
    <property type="match status" value="1"/>
</dbReference>
<keyword evidence="3 7" id="KW-0067">ATP-binding</keyword>
<feature type="domain" description="ABC transporter" evidence="6">
    <location>
        <begin position="343"/>
        <end position="552"/>
    </location>
</feature>
<dbReference type="PATRIC" id="fig|658445.3.peg.4196"/>
<dbReference type="GO" id="GO:0016887">
    <property type="term" value="F:ATP hydrolysis activity"/>
    <property type="evidence" value="ECO:0007669"/>
    <property type="project" value="InterPro"/>
</dbReference>
<protein>
    <recommendedName>
        <fullName evidence="5">Probable ATP-binding protein YbiT</fullName>
    </recommendedName>
</protein>
<dbReference type="FunFam" id="3.40.50.300:FF:000011">
    <property type="entry name" value="Putative ABC transporter ATP-binding component"/>
    <property type="match status" value="1"/>
</dbReference>
<dbReference type="NCBIfam" id="NF011646">
    <property type="entry name" value="PRK15064.1"/>
    <property type="match status" value="1"/>
</dbReference>
<evidence type="ECO:0000259" key="6">
    <source>
        <dbReference type="PROSITE" id="PS50893"/>
    </source>
</evidence>
<feature type="domain" description="ABC transporter" evidence="6">
    <location>
        <begin position="25"/>
        <end position="275"/>
    </location>
</feature>
<dbReference type="InterPro" id="IPR003439">
    <property type="entry name" value="ABC_transporter-like_ATP-bd"/>
</dbReference>
<evidence type="ECO:0000256" key="3">
    <source>
        <dbReference type="ARBA" id="ARBA00022840"/>
    </source>
</evidence>
<evidence type="ECO:0000256" key="4">
    <source>
        <dbReference type="ARBA" id="ARBA00061551"/>
    </source>
</evidence>
<dbReference type="CDD" id="cd03221">
    <property type="entry name" value="ABCF_EF-3"/>
    <property type="match status" value="2"/>
</dbReference>
<dbReference type="Pfam" id="PF00005">
    <property type="entry name" value="ABC_tran"/>
    <property type="match status" value="2"/>
</dbReference>
<dbReference type="EMBL" id="CP005974">
    <property type="protein sequence ID" value="AJR08875.1"/>
    <property type="molecule type" value="Genomic_DNA"/>
</dbReference>
<sequence length="554" mass="62445">MVRKSSLMATFLLLDRHHYWNSTLISTANITMQFGDKPLFENISVKFGEGNRYGLIGANGCGKSTFMKILGGELEPSAGTVSKDPNERMAKLGQDQFAFEEYSVVDTVIMGHKDLWKVKEERDRIYAMPEMSEEDGMRVADLEVEFAEMDGYSAEARAGELLLGLGIPEELHFGLMSAVAPGLKVRVLLAQVLFADPDIMLLDEPTNNLDIHTIAWLERILLERNCTMIIISHDRHFLNSVCTHMADLDYGELRMFHGNYDEYMVAATQARERLLADNAKKKAQIAELNTFVSRFSANASKAKQATSRQKQIDKIQLEEVKASSRQNPFIRFEQEKELFRNALEVEGLKQGYGDNILINGVKLLVEVGERIAIIGENGIGKSTFLNTLAGVMEPMDGMIKWSENNNIGFYAQDHSADFESDMNLIDWMGQWKNEGDDEQVVRGILGRMLFSQNDIKKSVKVLSGGEQGRMLFGKLIMQKPNILLMDEPTNHMDMESIESLNLALENYKGTLMFVSHDRQFVSSIATRIIEITKDGVEDFHGTYDEYLAKKGLEG</sequence>
<dbReference type="SMART" id="SM00382">
    <property type="entry name" value="AAA"/>
    <property type="match status" value="2"/>
</dbReference>
<dbReference type="GO" id="GO:0005524">
    <property type="term" value="F:ATP binding"/>
    <property type="evidence" value="ECO:0007669"/>
    <property type="project" value="UniProtKB-KW"/>
</dbReference>
<dbReference type="InterPro" id="IPR032781">
    <property type="entry name" value="ABC_tran_Xtn"/>
</dbReference>
<keyword evidence="1" id="KW-0677">Repeat</keyword>
<dbReference type="InterPro" id="IPR050611">
    <property type="entry name" value="ABCF"/>
</dbReference>
<dbReference type="KEGG" id="pgb:H744_2c2212"/>
<organism evidence="7 8">
    <name type="scientific">Photobacterium gaetbulicola Gung47</name>
    <dbReference type="NCBI Taxonomy" id="658445"/>
    <lineage>
        <taxon>Bacteria</taxon>
        <taxon>Pseudomonadati</taxon>
        <taxon>Pseudomonadota</taxon>
        <taxon>Gammaproteobacteria</taxon>
        <taxon>Vibrionales</taxon>
        <taxon>Vibrionaceae</taxon>
        <taxon>Photobacterium</taxon>
    </lineage>
</organism>
<dbReference type="InterPro" id="IPR027417">
    <property type="entry name" value="P-loop_NTPase"/>
</dbReference>
<dbReference type="InterPro" id="IPR003593">
    <property type="entry name" value="AAA+_ATPase"/>
</dbReference>
<evidence type="ECO:0000256" key="2">
    <source>
        <dbReference type="ARBA" id="ARBA00022741"/>
    </source>
</evidence>
<dbReference type="PANTHER" id="PTHR19211:SF96">
    <property type="entry name" value="ATP-BINDING PROTEIN YBIT-RELATED"/>
    <property type="match status" value="1"/>
</dbReference>
<dbReference type="STRING" id="658445.H744_2c2212"/>
<comment type="similarity">
    <text evidence="4">Belongs to the ABC transporter superfamily. ABCF family. YbiT subfamily.</text>
</comment>
<evidence type="ECO:0000256" key="5">
    <source>
        <dbReference type="ARBA" id="ARBA00074044"/>
    </source>
</evidence>
<keyword evidence="2" id="KW-0547">Nucleotide-binding</keyword>
<evidence type="ECO:0000313" key="7">
    <source>
        <dbReference type="EMBL" id="AJR08875.1"/>
    </source>
</evidence>
<accession>A0A0C5X0M8</accession>
<dbReference type="SUPFAM" id="SSF52540">
    <property type="entry name" value="P-loop containing nucleoside triphosphate hydrolases"/>
    <property type="match status" value="2"/>
</dbReference>
<evidence type="ECO:0000313" key="8">
    <source>
        <dbReference type="Proteomes" id="UP000032303"/>
    </source>
</evidence>
<dbReference type="Pfam" id="PF12848">
    <property type="entry name" value="ABC_tran_Xtn"/>
    <property type="match status" value="1"/>
</dbReference>
<dbReference type="AlphaFoldDB" id="A0A0C5X0M8"/>
<dbReference type="HOGENOM" id="CLU_000604_36_0_6"/>
<dbReference type="PANTHER" id="PTHR19211">
    <property type="entry name" value="ATP-BINDING TRANSPORT PROTEIN-RELATED"/>
    <property type="match status" value="1"/>
</dbReference>
<evidence type="ECO:0000256" key="1">
    <source>
        <dbReference type="ARBA" id="ARBA00022737"/>
    </source>
</evidence>
<name>A0A0C5X0M8_9GAMM</name>
<reference evidence="7 8" key="1">
    <citation type="submission" date="2013-05" db="EMBL/GenBank/DDBJ databases">
        <title>Complete genome sequence of the lipase-producing bacterium Photobacterium gaetbulicola Gung47.</title>
        <authorList>
            <person name="Kim Y.-O."/>
        </authorList>
    </citation>
    <scope>NUCLEOTIDE SEQUENCE [LARGE SCALE GENOMIC DNA]</scope>
    <source>
        <strain evidence="7 8">Gung47</strain>
    </source>
</reference>
<gene>
    <name evidence="7" type="ORF">H744_2c2212</name>
</gene>
<proteinExistence type="inferred from homology"/>
<keyword evidence="8" id="KW-1185">Reference proteome</keyword>
<dbReference type="PROSITE" id="PS50893">
    <property type="entry name" value="ABC_TRANSPORTER_2"/>
    <property type="match status" value="2"/>
</dbReference>